<accession>A0A8S9MXW1</accession>
<proteinExistence type="predicted"/>
<organism evidence="2 3">
    <name type="scientific">Brassica cretica</name>
    <name type="common">Mustard</name>
    <dbReference type="NCBI Taxonomy" id="69181"/>
    <lineage>
        <taxon>Eukaryota</taxon>
        <taxon>Viridiplantae</taxon>
        <taxon>Streptophyta</taxon>
        <taxon>Embryophyta</taxon>
        <taxon>Tracheophyta</taxon>
        <taxon>Spermatophyta</taxon>
        <taxon>Magnoliopsida</taxon>
        <taxon>eudicotyledons</taxon>
        <taxon>Gunneridae</taxon>
        <taxon>Pentapetalae</taxon>
        <taxon>rosids</taxon>
        <taxon>malvids</taxon>
        <taxon>Brassicales</taxon>
        <taxon>Brassicaceae</taxon>
        <taxon>Brassiceae</taxon>
        <taxon>Brassica</taxon>
    </lineage>
</organism>
<dbReference type="AlphaFoldDB" id="A0A8S9MXW1"/>
<dbReference type="Proteomes" id="UP000712600">
    <property type="component" value="Unassembled WGS sequence"/>
</dbReference>
<feature type="compositionally biased region" description="Polar residues" evidence="1">
    <location>
        <begin position="124"/>
        <end position="133"/>
    </location>
</feature>
<comment type="caution">
    <text evidence="2">The sequence shown here is derived from an EMBL/GenBank/DDBJ whole genome shotgun (WGS) entry which is preliminary data.</text>
</comment>
<evidence type="ECO:0000313" key="2">
    <source>
        <dbReference type="EMBL" id="KAF3487743.1"/>
    </source>
</evidence>
<reference evidence="2" key="1">
    <citation type="submission" date="2019-12" db="EMBL/GenBank/DDBJ databases">
        <title>Genome sequencing and annotation of Brassica cretica.</title>
        <authorList>
            <person name="Studholme D.J."/>
            <person name="Sarris P."/>
        </authorList>
    </citation>
    <scope>NUCLEOTIDE SEQUENCE</scope>
    <source>
        <strain evidence="2">PFS-109/04</strain>
        <tissue evidence="2">Leaf</tissue>
    </source>
</reference>
<gene>
    <name evidence="2" type="ORF">F2Q69_00055329</name>
</gene>
<dbReference type="EMBL" id="QGKX02002183">
    <property type="protein sequence ID" value="KAF3487743.1"/>
    <property type="molecule type" value="Genomic_DNA"/>
</dbReference>
<evidence type="ECO:0000256" key="1">
    <source>
        <dbReference type="SAM" id="MobiDB-lite"/>
    </source>
</evidence>
<sequence length="141" mass="14776">MVRGDAPIRSHDLKTSISCLNGRVKGIRKLKLDQNKLGTSGGQLNSAWWSVPVRISVVGSERLPNRAGGSCGTMGPCVAKAEPGLGQRLGELVFGGETAKKQLGGWAVKRTGWGQLEAKGCKGTSDTISSNPLQPIGQPVI</sequence>
<feature type="region of interest" description="Disordered" evidence="1">
    <location>
        <begin position="120"/>
        <end position="141"/>
    </location>
</feature>
<name>A0A8S9MXW1_BRACR</name>
<protein>
    <submittedName>
        <fullName evidence="2">Uncharacterized protein</fullName>
    </submittedName>
</protein>
<evidence type="ECO:0000313" key="3">
    <source>
        <dbReference type="Proteomes" id="UP000712600"/>
    </source>
</evidence>